<keyword evidence="1" id="KW-0472">Membrane</keyword>
<evidence type="ECO:0000256" key="1">
    <source>
        <dbReference type="SAM" id="Phobius"/>
    </source>
</evidence>
<evidence type="ECO:0000313" key="2">
    <source>
        <dbReference type="EMBL" id="EKB50470.1"/>
    </source>
</evidence>
<reference evidence="2 3" key="1">
    <citation type="journal article" date="2012" name="J. Bacteriol.">
        <title>Draft Genome Sequence of Cecembia lonarensis Strain LW9T, Isolated from Lonar Lake, a Haloalkaline Lake in India.</title>
        <authorList>
            <person name="Shivaji S."/>
            <person name="Ara S."/>
            <person name="Singh A."/>
            <person name="Pinnaka A.K."/>
        </authorList>
    </citation>
    <scope>NUCLEOTIDE SEQUENCE [LARGE SCALE GENOMIC DNA]</scope>
    <source>
        <strain evidence="2 3">LW9</strain>
    </source>
</reference>
<sequence>MKNASKTLSYGYVKQLTLVLVAAIIFPFFIHLLPPYNGFPVGAYLLPMFYIPFIALFAYGWRLALPIALLAPFLNTMITGNPNWEFLVVLTLELTIFSCIAYLLLQSDKVKLFAAPLSYIGAKISSSILLLFIPLVKAVPFDFLISSTLRAIPGIGLLLLINYLMLKYFNPNNSVHKKNFNIGHQQ</sequence>
<name>K1L223_CECL9</name>
<comment type="caution">
    <text evidence="2">The sequence shown here is derived from an EMBL/GenBank/DDBJ whole genome shotgun (WGS) entry which is preliminary data.</text>
</comment>
<proteinExistence type="predicted"/>
<feature type="transmembrane region" description="Helical" evidence="1">
    <location>
        <begin position="117"/>
        <end position="136"/>
    </location>
</feature>
<organism evidence="2 3">
    <name type="scientific">Cecembia lonarensis (strain CCUG 58316 / KCTC 22772 / LW9)</name>
    <dbReference type="NCBI Taxonomy" id="1225176"/>
    <lineage>
        <taxon>Bacteria</taxon>
        <taxon>Pseudomonadati</taxon>
        <taxon>Bacteroidota</taxon>
        <taxon>Cytophagia</taxon>
        <taxon>Cytophagales</taxon>
        <taxon>Cyclobacteriaceae</taxon>
        <taxon>Cecembia</taxon>
    </lineage>
</organism>
<dbReference type="EMBL" id="AMGM01000008">
    <property type="protein sequence ID" value="EKB50470.1"/>
    <property type="molecule type" value="Genomic_DNA"/>
</dbReference>
<protein>
    <submittedName>
        <fullName evidence="2">Uncharacterized protein</fullName>
    </submittedName>
</protein>
<dbReference type="RefSeq" id="WP_009183896.1">
    <property type="nucleotide sequence ID" value="NZ_AMGM01000008.1"/>
</dbReference>
<dbReference type="OrthoDB" id="839553at2"/>
<feature type="transmembrane region" description="Helical" evidence="1">
    <location>
        <begin position="50"/>
        <end position="74"/>
    </location>
</feature>
<gene>
    <name evidence="2" type="ORF">B879_00852</name>
</gene>
<feature type="transmembrane region" description="Helical" evidence="1">
    <location>
        <begin position="148"/>
        <end position="166"/>
    </location>
</feature>
<feature type="transmembrane region" description="Helical" evidence="1">
    <location>
        <begin position="86"/>
        <end position="105"/>
    </location>
</feature>
<keyword evidence="1" id="KW-1133">Transmembrane helix</keyword>
<evidence type="ECO:0000313" key="3">
    <source>
        <dbReference type="Proteomes" id="UP000004478"/>
    </source>
</evidence>
<dbReference type="Proteomes" id="UP000004478">
    <property type="component" value="Unassembled WGS sequence"/>
</dbReference>
<accession>K1L223</accession>
<keyword evidence="3" id="KW-1185">Reference proteome</keyword>
<dbReference type="AlphaFoldDB" id="K1L223"/>
<feature type="transmembrane region" description="Helical" evidence="1">
    <location>
        <begin position="12"/>
        <end position="30"/>
    </location>
</feature>
<keyword evidence="1" id="KW-0812">Transmembrane</keyword>